<dbReference type="FunFam" id="1.10.10.10:FF:000001">
    <property type="entry name" value="LysR family transcriptional regulator"/>
    <property type="match status" value="1"/>
</dbReference>
<accession>A0A843YLP4</accession>
<reference evidence="6 7" key="1">
    <citation type="submission" date="2019-10" db="EMBL/GenBank/DDBJ databases">
        <title>Glaciimonas soli sp. nov., a psychrophilic bacterium isolated from the forest soil of a high elevation mountain in Taiwan.</title>
        <authorList>
            <person name="Wang L.-T."/>
            <person name="Shieh W.Y."/>
        </authorList>
    </citation>
    <scope>NUCLEOTIDE SEQUENCE [LARGE SCALE GENOMIC DNA]</scope>
    <source>
        <strain evidence="6 7">GS1</strain>
    </source>
</reference>
<dbReference type="EMBL" id="WINI01000001">
    <property type="protein sequence ID" value="MQQ99839.1"/>
    <property type="molecule type" value="Genomic_DNA"/>
</dbReference>
<dbReference type="GO" id="GO:0043565">
    <property type="term" value="F:sequence-specific DNA binding"/>
    <property type="evidence" value="ECO:0007669"/>
    <property type="project" value="TreeGrafter"/>
</dbReference>
<dbReference type="FunFam" id="3.40.190.290:FF:000001">
    <property type="entry name" value="Transcriptional regulator, LysR family"/>
    <property type="match status" value="1"/>
</dbReference>
<dbReference type="Pfam" id="PF00126">
    <property type="entry name" value="HTH_1"/>
    <property type="match status" value="1"/>
</dbReference>
<dbReference type="RefSeq" id="WP_153233376.1">
    <property type="nucleotide sequence ID" value="NZ_WINI01000001.1"/>
</dbReference>
<keyword evidence="7" id="KW-1185">Reference proteome</keyword>
<gene>
    <name evidence="6" type="ORF">GEV47_03960</name>
</gene>
<protein>
    <submittedName>
        <fullName evidence="6">LysR family transcriptional regulator</fullName>
    </submittedName>
</protein>
<dbReference type="SUPFAM" id="SSF46785">
    <property type="entry name" value="Winged helix' DNA-binding domain"/>
    <property type="match status" value="1"/>
</dbReference>
<dbReference type="AlphaFoldDB" id="A0A843YLP4"/>
<organism evidence="6 7">
    <name type="scientific">Glaciimonas soli</name>
    <dbReference type="NCBI Taxonomy" id="2590999"/>
    <lineage>
        <taxon>Bacteria</taxon>
        <taxon>Pseudomonadati</taxon>
        <taxon>Pseudomonadota</taxon>
        <taxon>Betaproteobacteria</taxon>
        <taxon>Burkholderiales</taxon>
        <taxon>Oxalobacteraceae</taxon>
        <taxon>Glaciimonas</taxon>
    </lineage>
</organism>
<dbReference type="PROSITE" id="PS50931">
    <property type="entry name" value="HTH_LYSR"/>
    <property type="match status" value="1"/>
</dbReference>
<sequence length="325" mass="36196">MDRFDTMLAFTRVVELNSFTQAAASLKMPKATLSAQVLALEKRLHVKLLNRTTRHVSVTQDGAAYYERAVRLLGELEETEAAVSSATTTPKGRLRVDVPGSLGRRIIVPALGDFFARYPDIDLEVGCSDRPVDLLQEGVDCVIRGGEILDESLVARRIGNYQLVTCATPAYLAKFGTPQVPSDLERHMLVNYFFSKTNKIFPFEYMVNGEKTAVHSRQRLALNDADACIAAGLAGLGILQLPLFLVPEYIGSGQLQIVLGEYPSTTRPMYVLYPQNRHLSTKVRAFVEWTAELFSKCECIYFKAQPLLPPELIKQLAPQRDVVLM</sequence>
<keyword evidence="2" id="KW-0805">Transcription regulation</keyword>
<dbReference type="SUPFAM" id="SSF53850">
    <property type="entry name" value="Periplasmic binding protein-like II"/>
    <property type="match status" value="1"/>
</dbReference>
<keyword evidence="4" id="KW-0804">Transcription</keyword>
<comment type="similarity">
    <text evidence="1">Belongs to the LysR transcriptional regulatory family.</text>
</comment>
<evidence type="ECO:0000256" key="4">
    <source>
        <dbReference type="ARBA" id="ARBA00023163"/>
    </source>
</evidence>
<proteinExistence type="inferred from homology"/>
<dbReference type="GO" id="GO:0003700">
    <property type="term" value="F:DNA-binding transcription factor activity"/>
    <property type="evidence" value="ECO:0007669"/>
    <property type="project" value="InterPro"/>
</dbReference>
<dbReference type="OrthoDB" id="8538345at2"/>
<dbReference type="InterPro" id="IPR000847">
    <property type="entry name" value="LysR_HTH_N"/>
</dbReference>
<dbReference type="Gene3D" id="1.10.10.10">
    <property type="entry name" value="Winged helix-like DNA-binding domain superfamily/Winged helix DNA-binding domain"/>
    <property type="match status" value="1"/>
</dbReference>
<dbReference type="Proteomes" id="UP000451565">
    <property type="component" value="Unassembled WGS sequence"/>
</dbReference>
<evidence type="ECO:0000313" key="6">
    <source>
        <dbReference type="EMBL" id="MQQ99839.1"/>
    </source>
</evidence>
<feature type="domain" description="HTH lysR-type" evidence="5">
    <location>
        <begin position="1"/>
        <end position="59"/>
    </location>
</feature>
<dbReference type="PANTHER" id="PTHR30537:SF72">
    <property type="entry name" value="LYSR FAMILY TRANSCRIPTIONAL REGULATOR"/>
    <property type="match status" value="1"/>
</dbReference>
<evidence type="ECO:0000256" key="1">
    <source>
        <dbReference type="ARBA" id="ARBA00009437"/>
    </source>
</evidence>
<evidence type="ECO:0000256" key="3">
    <source>
        <dbReference type="ARBA" id="ARBA00023125"/>
    </source>
</evidence>
<dbReference type="GO" id="GO:0006351">
    <property type="term" value="P:DNA-templated transcription"/>
    <property type="evidence" value="ECO:0007669"/>
    <property type="project" value="TreeGrafter"/>
</dbReference>
<dbReference type="InterPro" id="IPR036388">
    <property type="entry name" value="WH-like_DNA-bd_sf"/>
</dbReference>
<keyword evidence="3" id="KW-0238">DNA-binding</keyword>
<evidence type="ECO:0000259" key="5">
    <source>
        <dbReference type="PROSITE" id="PS50931"/>
    </source>
</evidence>
<evidence type="ECO:0000313" key="7">
    <source>
        <dbReference type="Proteomes" id="UP000451565"/>
    </source>
</evidence>
<dbReference type="CDD" id="cd08472">
    <property type="entry name" value="PBP2_CrgA_like_3"/>
    <property type="match status" value="1"/>
</dbReference>
<dbReference type="Gene3D" id="3.40.190.290">
    <property type="match status" value="1"/>
</dbReference>
<evidence type="ECO:0000256" key="2">
    <source>
        <dbReference type="ARBA" id="ARBA00023015"/>
    </source>
</evidence>
<dbReference type="InterPro" id="IPR058163">
    <property type="entry name" value="LysR-type_TF_proteobact-type"/>
</dbReference>
<name>A0A843YLP4_9BURK</name>
<dbReference type="Pfam" id="PF03466">
    <property type="entry name" value="LysR_substrate"/>
    <property type="match status" value="1"/>
</dbReference>
<dbReference type="InterPro" id="IPR005119">
    <property type="entry name" value="LysR_subst-bd"/>
</dbReference>
<dbReference type="PANTHER" id="PTHR30537">
    <property type="entry name" value="HTH-TYPE TRANSCRIPTIONAL REGULATOR"/>
    <property type="match status" value="1"/>
</dbReference>
<comment type="caution">
    <text evidence="6">The sequence shown here is derived from an EMBL/GenBank/DDBJ whole genome shotgun (WGS) entry which is preliminary data.</text>
</comment>
<dbReference type="InterPro" id="IPR036390">
    <property type="entry name" value="WH_DNA-bd_sf"/>
</dbReference>